<protein>
    <submittedName>
        <fullName evidence="3">Thiolase family protein</fullName>
    </submittedName>
</protein>
<dbReference type="GO" id="GO:0016747">
    <property type="term" value="F:acyltransferase activity, transferring groups other than amino-acyl groups"/>
    <property type="evidence" value="ECO:0007669"/>
    <property type="project" value="InterPro"/>
</dbReference>
<dbReference type="PIRSF" id="PIRSF000429">
    <property type="entry name" value="Ac-CoA_Ac_transf"/>
    <property type="match status" value="1"/>
</dbReference>
<dbReference type="Pfam" id="PF00108">
    <property type="entry name" value="Thiolase_N"/>
    <property type="match status" value="1"/>
</dbReference>
<evidence type="ECO:0000259" key="1">
    <source>
        <dbReference type="Pfam" id="PF00108"/>
    </source>
</evidence>
<feature type="domain" description="Thiolase N-terminal" evidence="1">
    <location>
        <begin position="17"/>
        <end position="231"/>
    </location>
</feature>
<dbReference type="InterPro" id="IPR055140">
    <property type="entry name" value="Thiolase_C_2"/>
</dbReference>
<evidence type="ECO:0000313" key="4">
    <source>
        <dbReference type="Proteomes" id="UP000009159"/>
    </source>
</evidence>
<dbReference type="AlphaFoldDB" id="A1T3I8"/>
<gene>
    <name evidence="3" type="ordered locus">Mvan_0900</name>
</gene>
<proteinExistence type="predicted"/>
<dbReference type="HOGENOM" id="CLU_035425_4_0_11"/>
<dbReference type="RefSeq" id="WP_011778173.1">
    <property type="nucleotide sequence ID" value="NC_008726.1"/>
</dbReference>
<feature type="domain" description="Thiolase C-terminal" evidence="2">
    <location>
        <begin position="268"/>
        <end position="405"/>
    </location>
</feature>
<organism evidence="3 4">
    <name type="scientific">Mycolicibacterium vanbaalenii (strain DSM 7251 / JCM 13017 / BCRC 16820 / KCTC 9966 / NRRL B-24157 / PYR-1)</name>
    <name type="common">Mycobacterium vanbaalenii</name>
    <dbReference type="NCBI Taxonomy" id="350058"/>
    <lineage>
        <taxon>Bacteria</taxon>
        <taxon>Bacillati</taxon>
        <taxon>Actinomycetota</taxon>
        <taxon>Actinomycetes</taxon>
        <taxon>Mycobacteriales</taxon>
        <taxon>Mycobacteriaceae</taxon>
        <taxon>Mycolicibacterium</taxon>
    </lineage>
</organism>
<dbReference type="InterPro" id="IPR002155">
    <property type="entry name" value="Thiolase"/>
</dbReference>
<dbReference type="Pfam" id="PF22691">
    <property type="entry name" value="Thiolase_C_1"/>
    <property type="match status" value="1"/>
</dbReference>
<accession>A1T3I8</accession>
<keyword evidence="4" id="KW-1185">Reference proteome</keyword>
<dbReference type="PANTHER" id="PTHR42870:SF1">
    <property type="entry name" value="NON-SPECIFIC LIPID-TRANSFER PROTEIN-LIKE 2"/>
    <property type="match status" value="1"/>
</dbReference>
<dbReference type="KEGG" id="mva:Mvan_0900"/>
<dbReference type="PANTHER" id="PTHR42870">
    <property type="entry name" value="ACETYL-COA C-ACETYLTRANSFERASE"/>
    <property type="match status" value="1"/>
</dbReference>
<sequence>MSDDIYILGGWQSDFAQKARDAQFFPLLRDATFGALDDARIEAADIDVIHVGNFAGEMFTGQGQLGGMAVSVHPDLAGKPASRHEAACASGSMAALAAMADLESGRYDCSLVVGAEVLRNVGGQEAGLRLGSAAWIGREIVDEPYPWPAMFGRIGEEYARRYGLDHAHLGRIAEINITNARRNPRAQTRDWSLTKESFYEDDLQNPPVAGPLRKQDCSRITDGSAAVVLATTRFAQDWARHRNVSLADVPRVLGWGHRTGTMLLEDKLAASRDAEYVFPHLRQAILDAYRRAGCSGPADLDAVETHDCFSISEYAAIDHFGITPPGKSWQAVEDGLIEPDGALPINPSGGLLGLGHPVGATGVRMLLDGARQVTGRAGDYQVPGARKVGLLNVGGSVTSAASFVVGI</sequence>
<dbReference type="Proteomes" id="UP000009159">
    <property type="component" value="Chromosome"/>
</dbReference>
<dbReference type="CDD" id="cd00829">
    <property type="entry name" value="SCP-x_thiolase"/>
    <property type="match status" value="1"/>
</dbReference>
<dbReference type="InterPro" id="IPR016039">
    <property type="entry name" value="Thiolase-like"/>
</dbReference>
<evidence type="ECO:0000313" key="3">
    <source>
        <dbReference type="EMBL" id="ABM11738.1"/>
    </source>
</evidence>
<name>A1T3I8_MYCVP</name>
<dbReference type="NCBIfam" id="NF004936">
    <property type="entry name" value="PRK06289.1"/>
    <property type="match status" value="1"/>
</dbReference>
<dbReference type="InterPro" id="IPR020616">
    <property type="entry name" value="Thiolase_N"/>
</dbReference>
<evidence type="ECO:0000259" key="2">
    <source>
        <dbReference type="Pfam" id="PF22691"/>
    </source>
</evidence>
<dbReference type="SUPFAM" id="SSF53901">
    <property type="entry name" value="Thiolase-like"/>
    <property type="match status" value="2"/>
</dbReference>
<reference evidence="3" key="1">
    <citation type="submission" date="2006-12" db="EMBL/GenBank/DDBJ databases">
        <title>Complete sequence of Mycobacterium vanbaalenii PYR-1.</title>
        <authorList>
            <consortium name="US DOE Joint Genome Institute"/>
            <person name="Copeland A."/>
            <person name="Lucas S."/>
            <person name="Lapidus A."/>
            <person name="Barry K."/>
            <person name="Detter J.C."/>
            <person name="Glavina del Rio T."/>
            <person name="Hammon N."/>
            <person name="Israni S."/>
            <person name="Dalin E."/>
            <person name="Tice H."/>
            <person name="Pitluck S."/>
            <person name="Singan V."/>
            <person name="Schmutz J."/>
            <person name="Larimer F."/>
            <person name="Land M."/>
            <person name="Hauser L."/>
            <person name="Kyrpides N."/>
            <person name="Anderson I.J."/>
            <person name="Miller C."/>
            <person name="Richardson P."/>
        </authorList>
    </citation>
    <scope>NUCLEOTIDE SEQUENCE [LARGE SCALE GENOMIC DNA]</scope>
    <source>
        <strain evidence="3">PYR-1</strain>
    </source>
</reference>
<dbReference type="EMBL" id="CP000511">
    <property type="protein sequence ID" value="ABM11738.1"/>
    <property type="molecule type" value="Genomic_DNA"/>
</dbReference>
<dbReference type="eggNOG" id="COG0183">
    <property type="taxonomic scope" value="Bacteria"/>
</dbReference>
<dbReference type="STRING" id="350058.Mvan_0900"/>
<dbReference type="Gene3D" id="3.40.47.10">
    <property type="match status" value="1"/>
</dbReference>